<accession>A0A6I2R150</accession>
<evidence type="ECO:0000313" key="1">
    <source>
        <dbReference type="EMBL" id="MSB18660.1"/>
    </source>
</evidence>
<proteinExistence type="predicted"/>
<reference evidence="1 2" key="1">
    <citation type="journal article" date="2019" name="Nat. Med.">
        <title>A library of human gut bacterial isolates paired with longitudinal multiomics data enables mechanistic microbiome research.</title>
        <authorList>
            <person name="Poyet M."/>
            <person name="Groussin M."/>
            <person name="Gibbons S.M."/>
            <person name="Avila-Pacheco J."/>
            <person name="Jiang X."/>
            <person name="Kearney S.M."/>
            <person name="Perrotta A.R."/>
            <person name="Berdy B."/>
            <person name="Zhao S."/>
            <person name="Lieberman T.D."/>
            <person name="Swanson P.K."/>
            <person name="Smith M."/>
            <person name="Roesemann S."/>
            <person name="Alexander J.E."/>
            <person name="Rich S.A."/>
            <person name="Livny J."/>
            <person name="Vlamakis H."/>
            <person name="Clish C."/>
            <person name="Bullock K."/>
            <person name="Deik A."/>
            <person name="Scott J."/>
            <person name="Pierce K.A."/>
            <person name="Xavier R.J."/>
            <person name="Alm E.J."/>
        </authorList>
    </citation>
    <scope>NUCLEOTIDE SEQUENCE [LARGE SCALE GENOMIC DNA]</scope>
    <source>
        <strain evidence="1 2">BIOML-A2</strain>
    </source>
</reference>
<gene>
    <name evidence="1" type="primary">eutJ</name>
    <name evidence="1" type="ORF">GKE97_03915</name>
</gene>
<dbReference type="Pfam" id="PF11104">
    <property type="entry name" value="PilM_2"/>
    <property type="match status" value="1"/>
</dbReference>
<dbReference type="NCBIfam" id="TIGR02529">
    <property type="entry name" value="EutJ"/>
    <property type="match status" value="1"/>
</dbReference>
<protein>
    <submittedName>
        <fullName evidence="1">Ethanolamine utilization protein EutJ</fullName>
    </submittedName>
</protein>
<sequence length="284" mass="29775">MSREGGRAEVGQELTQANETLLEFERLIQTGGCNAWEGTLRTGVDLGTANIVLAVVDEQNRPVAGASYPSTVVRDGIVVDYMGAVRAVTHLKGQLEERLGVMLDAGACAIPPGILEGNVKAIGNVVEAAGFRLTNIVDEPTAASSVLGISDGAVVDVGGGTTGISVLKDGKVIFTGDEPTGGTHMTLVLAGFHGWNTQEAELAKRDPAQEANVFPVIKPVVEKMASIVRNYLREYPVEAVYVVGGACCFTQFESVFEKFLGVPVVKPAAPLLVTPLGIAVNCKL</sequence>
<dbReference type="AlphaFoldDB" id="A0A6I2R150"/>
<organism evidence="1 2">
    <name type="scientific">Flavonifractor plautii</name>
    <name type="common">Fusobacterium plautii</name>
    <dbReference type="NCBI Taxonomy" id="292800"/>
    <lineage>
        <taxon>Bacteria</taxon>
        <taxon>Bacillati</taxon>
        <taxon>Bacillota</taxon>
        <taxon>Clostridia</taxon>
        <taxon>Eubacteriales</taxon>
        <taxon>Oscillospiraceae</taxon>
        <taxon>Flavonifractor</taxon>
    </lineage>
</organism>
<dbReference type="Gene3D" id="3.30.420.40">
    <property type="match status" value="2"/>
</dbReference>
<evidence type="ECO:0000313" key="2">
    <source>
        <dbReference type="Proteomes" id="UP000434475"/>
    </source>
</evidence>
<dbReference type="InterPro" id="IPR013366">
    <property type="entry name" value="EutJ"/>
</dbReference>
<dbReference type="SUPFAM" id="SSF53067">
    <property type="entry name" value="Actin-like ATPase domain"/>
    <property type="match status" value="2"/>
</dbReference>
<comment type="caution">
    <text evidence="1">The sequence shown here is derived from an EMBL/GenBank/DDBJ whole genome shotgun (WGS) entry which is preliminary data.</text>
</comment>
<dbReference type="EMBL" id="WKPR01000004">
    <property type="protein sequence ID" value="MSB18660.1"/>
    <property type="molecule type" value="Genomic_DNA"/>
</dbReference>
<dbReference type="PANTHER" id="PTHR32432:SF3">
    <property type="entry name" value="ETHANOLAMINE UTILIZATION PROTEIN EUTJ"/>
    <property type="match status" value="1"/>
</dbReference>
<dbReference type="RefSeq" id="WP_110503312.1">
    <property type="nucleotide sequence ID" value="NZ_CACRUB010000020.1"/>
</dbReference>
<dbReference type="InterPro" id="IPR050696">
    <property type="entry name" value="FtsA/MreB"/>
</dbReference>
<dbReference type="InterPro" id="IPR043129">
    <property type="entry name" value="ATPase_NBD"/>
</dbReference>
<name>A0A6I2R150_FLAPL</name>
<dbReference type="CDD" id="cd24047">
    <property type="entry name" value="ASKHA_NBD_EutJ"/>
    <property type="match status" value="1"/>
</dbReference>
<dbReference type="Proteomes" id="UP000434475">
    <property type="component" value="Unassembled WGS sequence"/>
</dbReference>
<dbReference type="PANTHER" id="PTHR32432">
    <property type="entry name" value="CELL DIVISION PROTEIN FTSA-RELATED"/>
    <property type="match status" value="1"/>
</dbReference>
<dbReference type="InterPro" id="IPR005883">
    <property type="entry name" value="PilM"/>
</dbReference>
<dbReference type="NCBIfam" id="NF011660">
    <property type="entry name" value="PRK15080.1"/>
    <property type="match status" value="1"/>
</dbReference>